<dbReference type="SUPFAM" id="SSF53822">
    <property type="entry name" value="Periplasmic binding protein-like I"/>
    <property type="match status" value="1"/>
</dbReference>
<dbReference type="Gene3D" id="3.40.50.2300">
    <property type="match status" value="2"/>
</dbReference>
<feature type="signal peptide" evidence="3">
    <location>
        <begin position="1"/>
        <end position="23"/>
    </location>
</feature>
<dbReference type="Proteomes" id="UP000824162">
    <property type="component" value="Unassembled WGS sequence"/>
</dbReference>
<evidence type="ECO:0000256" key="1">
    <source>
        <dbReference type="ARBA" id="ARBA00004196"/>
    </source>
</evidence>
<dbReference type="InterPro" id="IPR028082">
    <property type="entry name" value="Peripla_BP_I"/>
</dbReference>
<dbReference type="PROSITE" id="PS51257">
    <property type="entry name" value="PROKAR_LIPOPROTEIN"/>
    <property type="match status" value="1"/>
</dbReference>
<dbReference type="GO" id="GO:0030288">
    <property type="term" value="C:outer membrane-bounded periplasmic space"/>
    <property type="evidence" value="ECO:0007669"/>
    <property type="project" value="TreeGrafter"/>
</dbReference>
<dbReference type="PANTHER" id="PTHR30036">
    <property type="entry name" value="D-XYLOSE-BINDING PERIPLASMIC PROTEIN"/>
    <property type="match status" value="1"/>
</dbReference>
<dbReference type="InterPro" id="IPR050555">
    <property type="entry name" value="Bact_Solute-Bind_Prot2"/>
</dbReference>
<dbReference type="AlphaFoldDB" id="A0A9D1PQ87"/>
<keyword evidence="3" id="KW-0732">Signal</keyword>
<protein>
    <submittedName>
        <fullName evidence="5">Substrate-binding domain-containing protein</fullName>
    </submittedName>
</protein>
<reference evidence="5" key="1">
    <citation type="journal article" date="2021" name="PeerJ">
        <title>Extensive microbial diversity within the chicken gut microbiome revealed by metagenomics and culture.</title>
        <authorList>
            <person name="Gilroy R."/>
            <person name="Ravi A."/>
            <person name="Getino M."/>
            <person name="Pursley I."/>
            <person name="Horton D.L."/>
            <person name="Alikhan N.F."/>
            <person name="Baker D."/>
            <person name="Gharbi K."/>
            <person name="Hall N."/>
            <person name="Watson M."/>
            <person name="Adriaenssens E.M."/>
            <person name="Foster-Nyarko E."/>
            <person name="Jarju S."/>
            <person name="Secka A."/>
            <person name="Antonio M."/>
            <person name="Oren A."/>
            <person name="Chaudhuri R.R."/>
            <person name="La Ragione R."/>
            <person name="Hildebrand F."/>
            <person name="Pallen M.J."/>
        </authorList>
    </citation>
    <scope>NUCLEOTIDE SEQUENCE</scope>
    <source>
        <strain evidence="5">5790</strain>
    </source>
</reference>
<feature type="chain" id="PRO_5039015806" evidence="3">
    <location>
        <begin position="24"/>
        <end position="380"/>
    </location>
</feature>
<reference evidence="5" key="2">
    <citation type="submission" date="2021-04" db="EMBL/GenBank/DDBJ databases">
        <authorList>
            <person name="Gilroy R."/>
        </authorList>
    </citation>
    <scope>NUCLEOTIDE SEQUENCE</scope>
    <source>
        <strain evidence="5">5790</strain>
    </source>
</reference>
<evidence type="ECO:0000256" key="3">
    <source>
        <dbReference type="SAM" id="SignalP"/>
    </source>
</evidence>
<evidence type="ECO:0000313" key="6">
    <source>
        <dbReference type="Proteomes" id="UP000824162"/>
    </source>
</evidence>
<gene>
    <name evidence="5" type="ORF">H9900_04180</name>
</gene>
<comment type="subcellular location">
    <subcellularLocation>
        <location evidence="1">Cell envelope</location>
    </subcellularLocation>
</comment>
<organism evidence="5 6">
    <name type="scientific">Candidatus Monoglobus merdigallinarum</name>
    <dbReference type="NCBI Taxonomy" id="2838698"/>
    <lineage>
        <taxon>Bacteria</taxon>
        <taxon>Bacillati</taxon>
        <taxon>Bacillota</taxon>
        <taxon>Clostridia</taxon>
        <taxon>Monoglobales</taxon>
        <taxon>Monoglobaceae</taxon>
        <taxon>Monoglobus</taxon>
    </lineage>
</organism>
<evidence type="ECO:0000313" key="5">
    <source>
        <dbReference type="EMBL" id="HIV85989.1"/>
    </source>
</evidence>
<accession>A0A9D1PQ87</accession>
<dbReference type="GO" id="GO:0030246">
    <property type="term" value="F:carbohydrate binding"/>
    <property type="evidence" value="ECO:0007669"/>
    <property type="project" value="TreeGrafter"/>
</dbReference>
<comment type="caution">
    <text evidence="5">The sequence shown here is derived from an EMBL/GenBank/DDBJ whole genome shotgun (WGS) entry which is preliminary data.</text>
</comment>
<name>A0A9D1PQ87_9FIRM</name>
<evidence type="ECO:0000256" key="2">
    <source>
        <dbReference type="ARBA" id="ARBA00007639"/>
    </source>
</evidence>
<sequence>MKRIVIFCLTILMAISLAGCSGAQDYAQNTQSPESEVSGKRVAYIMQMAPSDIFETWSEAAEKTANSLGMEYQAFFCGGSDSEWQDTIAQCAADGYDGLLLSHGGKDYSYTFLTEILQQYPDLKIVTFDTLFEDGEGQTQKIDGVTQFFQQDANLSELLLEYITETLYPEKIAAGEPVNILKVWAGPDYLSAFDRREEGYSRYEQEGLIRTVETIAPSDLTDAEASMTETAAAALAKYSDGDIDAVWCCYDLYAAGVYAALTDSGYNIPMVSVDICNADIEKMAQSGSPWKACATTNWYNNGEFGMRVLALELTGEYEKIVDPMTGETADWLELPAYLVTQDMVSGGGITIENLDTVAGAEYSERSWMPSSEWMTGLLAE</sequence>
<proteinExistence type="inferred from homology"/>
<evidence type="ECO:0000259" key="4">
    <source>
        <dbReference type="Pfam" id="PF13407"/>
    </source>
</evidence>
<dbReference type="Pfam" id="PF13407">
    <property type="entry name" value="Peripla_BP_4"/>
    <property type="match status" value="1"/>
</dbReference>
<dbReference type="PANTHER" id="PTHR30036:SF7">
    <property type="entry name" value="ABC TRANSPORTER PERIPLASMIC-BINDING PROTEIN YPHF"/>
    <property type="match status" value="1"/>
</dbReference>
<feature type="domain" description="Periplasmic binding protein" evidence="4">
    <location>
        <begin position="43"/>
        <end position="316"/>
    </location>
</feature>
<dbReference type="InterPro" id="IPR025997">
    <property type="entry name" value="SBP_2_dom"/>
</dbReference>
<comment type="similarity">
    <text evidence="2">Belongs to the bacterial solute-binding protein 2 family.</text>
</comment>
<dbReference type="EMBL" id="DXIJ01000085">
    <property type="protein sequence ID" value="HIV85989.1"/>
    <property type="molecule type" value="Genomic_DNA"/>
</dbReference>